<evidence type="ECO:0000313" key="2">
    <source>
        <dbReference type="EMBL" id="KAI0519096.1"/>
    </source>
</evidence>
<dbReference type="EMBL" id="JAGYWB010000006">
    <property type="protein sequence ID" value="KAI0519096.1"/>
    <property type="molecule type" value="Genomic_DNA"/>
</dbReference>
<accession>A0A8T3BSN8</accession>
<feature type="compositionally biased region" description="Low complexity" evidence="1">
    <location>
        <begin position="16"/>
        <end position="28"/>
    </location>
</feature>
<dbReference type="Proteomes" id="UP000829196">
    <property type="component" value="Unassembled WGS sequence"/>
</dbReference>
<sequence>MPEVSSARQPDCPCCPSVESQSQSPVSSRALRRVASGSLALRRFARVTSLDVRLLPPLPPRLYAAGTGTGSSDRNPHF</sequence>
<proteinExistence type="predicted"/>
<name>A0A8T3BSN8_DENNO</name>
<keyword evidence="3" id="KW-1185">Reference proteome</keyword>
<organism evidence="2 3">
    <name type="scientific">Dendrobium nobile</name>
    <name type="common">Orchid</name>
    <dbReference type="NCBI Taxonomy" id="94219"/>
    <lineage>
        <taxon>Eukaryota</taxon>
        <taxon>Viridiplantae</taxon>
        <taxon>Streptophyta</taxon>
        <taxon>Embryophyta</taxon>
        <taxon>Tracheophyta</taxon>
        <taxon>Spermatophyta</taxon>
        <taxon>Magnoliopsida</taxon>
        <taxon>Liliopsida</taxon>
        <taxon>Asparagales</taxon>
        <taxon>Orchidaceae</taxon>
        <taxon>Epidendroideae</taxon>
        <taxon>Malaxideae</taxon>
        <taxon>Dendrobiinae</taxon>
        <taxon>Dendrobium</taxon>
    </lineage>
</organism>
<reference evidence="2" key="1">
    <citation type="journal article" date="2022" name="Front. Genet.">
        <title>Chromosome-Scale Assembly of the Dendrobium nobile Genome Provides Insights Into the Molecular Mechanism of the Biosynthesis of the Medicinal Active Ingredient of Dendrobium.</title>
        <authorList>
            <person name="Xu Q."/>
            <person name="Niu S.-C."/>
            <person name="Li K.-L."/>
            <person name="Zheng P.-J."/>
            <person name="Zhang X.-J."/>
            <person name="Jia Y."/>
            <person name="Liu Y."/>
            <person name="Niu Y.-X."/>
            <person name="Yu L.-H."/>
            <person name="Chen D.-F."/>
            <person name="Zhang G.-Q."/>
        </authorList>
    </citation>
    <scope>NUCLEOTIDE SEQUENCE</scope>
    <source>
        <tissue evidence="2">Leaf</tissue>
    </source>
</reference>
<dbReference type="AlphaFoldDB" id="A0A8T3BSN8"/>
<evidence type="ECO:0000313" key="3">
    <source>
        <dbReference type="Proteomes" id="UP000829196"/>
    </source>
</evidence>
<gene>
    <name evidence="2" type="ORF">KFK09_006536</name>
</gene>
<feature type="region of interest" description="Disordered" evidence="1">
    <location>
        <begin position="1"/>
        <end position="30"/>
    </location>
</feature>
<comment type="caution">
    <text evidence="2">The sequence shown here is derived from an EMBL/GenBank/DDBJ whole genome shotgun (WGS) entry which is preliminary data.</text>
</comment>
<feature type="region of interest" description="Disordered" evidence="1">
    <location>
        <begin position="58"/>
        <end position="78"/>
    </location>
</feature>
<protein>
    <submittedName>
        <fullName evidence="2">Uncharacterized protein</fullName>
    </submittedName>
</protein>
<evidence type="ECO:0000256" key="1">
    <source>
        <dbReference type="SAM" id="MobiDB-lite"/>
    </source>
</evidence>